<dbReference type="GeneID" id="39985040"/>
<evidence type="ECO:0000256" key="2">
    <source>
        <dbReference type="SAM" id="MobiDB-lite"/>
    </source>
</evidence>
<proteinExistence type="predicted"/>
<evidence type="ECO:0000256" key="1">
    <source>
        <dbReference type="SAM" id="Coils"/>
    </source>
</evidence>
<evidence type="ECO:0000313" key="4">
    <source>
        <dbReference type="Proteomes" id="UP000192257"/>
    </source>
</evidence>
<feature type="compositionally biased region" description="Low complexity" evidence="2">
    <location>
        <begin position="240"/>
        <end position="251"/>
    </location>
</feature>
<feature type="compositionally biased region" description="Polar residues" evidence="2">
    <location>
        <begin position="252"/>
        <end position="263"/>
    </location>
</feature>
<sequence>MTKKMDSRKYSFNENIAVFMATESNCRKALNRTKNATDNAREVGELLKPLLEEIRKTENLEKKNESKELLKKAVDAAKEAEEAANNAKLIATATMDLVSSMQRVTKELHVLVKEVKETATEHIEKKETKKMAEECMEKAGELERTVTGAEYAIPSANEVAKKTEKQAKDASDAAVRLQPMIDEIFKKYPQIKEEVDREIKERAQANANPTNTGSEGNKTPNENKESNGTFPTKQNEENTRNQNTNTAQTETGSHTTAQQQQNE</sequence>
<organism evidence="3 4">
    <name type="scientific">Trypanosoma theileri</name>
    <dbReference type="NCBI Taxonomy" id="67003"/>
    <lineage>
        <taxon>Eukaryota</taxon>
        <taxon>Discoba</taxon>
        <taxon>Euglenozoa</taxon>
        <taxon>Kinetoplastea</taxon>
        <taxon>Metakinetoplastina</taxon>
        <taxon>Trypanosomatida</taxon>
        <taxon>Trypanosomatidae</taxon>
        <taxon>Trypanosoma</taxon>
    </lineage>
</organism>
<feature type="coiled-coil region" evidence="1">
    <location>
        <begin position="60"/>
        <end position="90"/>
    </location>
</feature>
<name>A0A1X0NZE0_9TRYP</name>
<dbReference type="RefSeq" id="XP_028883576.1">
    <property type="nucleotide sequence ID" value="XM_029025260.1"/>
</dbReference>
<keyword evidence="1" id="KW-0175">Coiled coil</keyword>
<evidence type="ECO:0000313" key="3">
    <source>
        <dbReference type="EMBL" id="ORC89510.1"/>
    </source>
</evidence>
<feature type="non-terminal residue" evidence="3">
    <location>
        <position position="263"/>
    </location>
</feature>
<dbReference type="AlphaFoldDB" id="A0A1X0NZE0"/>
<reference evidence="3 4" key="1">
    <citation type="submission" date="2017-03" db="EMBL/GenBank/DDBJ databases">
        <title>An alternative strategy for trypanosome survival in the mammalian bloodstream revealed through genome and transcriptome analysis of the ubiquitous bovine parasite Trypanosoma (Megatrypanum) theileri.</title>
        <authorList>
            <person name="Kelly S."/>
            <person name="Ivens A."/>
            <person name="Mott A."/>
            <person name="O'Neill E."/>
            <person name="Emms D."/>
            <person name="Macleod O."/>
            <person name="Voorheis P."/>
            <person name="Matthews J."/>
            <person name="Matthews K."/>
            <person name="Carrington M."/>
        </authorList>
    </citation>
    <scope>NUCLEOTIDE SEQUENCE [LARGE SCALE GENOMIC DNA]</scope>
    <source>
        <strain evidence="3">Edinburgh</strain>
    </source>
</reference>
<feature type="region of interest" description="Disordered" evidence="2">
    <location>
        <begin position="195"/>
        <end position="263"/>
    </location>
</feature>
<dbReference type="VEuPathDB" id="TriTrypDB:TM35_000122850"/>
<protein>
    <submittedName>
        <fullName evidence="3">Uncharacterized protein</fullName>
    </submittedName>
</protein>
<gene>
    <name evidence="3" type="ORF">TM35_000122850</name>
</gene>
<feature type="compositionally biased region" description="Polar residues" evidence="2">
    <location>
        <begin position="205"/>
        <end position="233"/>
    </location>
</feature>
<keyword evidence="4" id="KW-1185">Reference proteome</keyword>
<dbReference type="EMBL" id="NBCO01000012">
    <property type="protein sequence ID" value="ORC89510.1"/>
    <property type="molecule type" value="Genomic_DNA"/>
</dbReference>
<accession>A0A1X0NZE0</accession>
<dbReference type="Proteomes" id="UP000192257">
    <property type="component" value="Unassembled WGS sequence"/>
</dbReference>
<comment type="caution">
    <text evidence="3">The sequence shown here is derived from an EMBL/GenBank/DDBJ whole genome shotgun (WGS) entry which is preliminary data.</text>
</comment>